<sequence>MKKQFEQYKKLYITTIDFLMLLLPALFFWILWSREINELLYVDFKNKGNWLIVIFYVIVLAIMLHTFRGFKIGYYKIASLLISQLLALICTHIIIIVQLILMVGKVGAIGIIIANMIGLFLINWIAISCVTIVFAKIYNKLMPPYRLLHVYGDYQNNLKNKIGTRSDKYTIERDIYIGKPIDEIKKEILLYDGVVLNDIPSEKKNELLKFCFNNGIRVYFIPKISDIFIKGAEELNIFDTPLFVCKNTGLSIEQRIIKRLMDLIISSIVLVLMSPIMGVTALAIKLEDGGPVIYSQERCTINGKYFMLYKFRSMRVNAEKKGGAQLAKKNDDRITKTGNFIRKTRLDELPQLINVLKGDMSFVGPRPERPEFVEINSREIPEFRYRMKAKAGLTGYAQVFGKYNTSFLDKLKLDLLYIEKYTLLLDIQIILMTLKVILMKESAEGLDE</sequence>
<accession>A0ABS6K217</accession>
<proteinExistence type="inferred from homology"/>
<keyword evidence="4 7" id="KW-0812">Transmembrane</keyword>
<keyword evidence="6 7" id="KW-0472">Membrane</keyword>
<evidence type="ECO:0000256" key="7">
    <source>
        <dbReference type="SAM" id="Phobius"/>
    </source>
</evidence>
<evidence type="ECO:0000256" key="2">
    <source>
        <dbReference type="ARBA" id="ARBA00006464"/>
    </source>
</evidence>
<evidence type="ECO:0000313" key="9">
    <source>
        <dbReference type="EMBL" id="MBU9724597.1"/>
    </source>
</evidence>
<evidence type="ECO:0000256" key="1">
    <source>
        <dbReference type="ARBA" id="ARBA00004141"/>
    </source>
</evidence>
<comment type="similarity">
    <text evidence="2">Belongs to the bacterial sugar transferase family.</text>
</comment>
<feature type="domain" description="Bacterial sugar transferase" evidence="8">
    <location>
        <begin position="258"/>
        <end position="438"/>
    </location>
</feature>
<feature type="transmembrane region" description="Helical" evidence="7">
    <location>
        <begin position="263"/>
        <end position="284"/>
    </location>
</feature>
<evidence type="ECO:0000259" key="8">
    <source>
        <dbReference type="Pfam" id="PF02397"/>
    </source>
</evidence>
<feature type="transmembrane region" description="Helical" evidence="7">
    <location>
        <begin position="50"/>
        <end position="67"/>
    </location>
</feature>
<evidence type="ECO:0000313" key="10">
    <source>
        <dbReference type="Proteomes" id="UP001314681"/>
    </source>
</evidence>
<dbReference type="PANTHER" id="PTHR30576">
    <property type="entry name" value="COLANIC BIOSYNTHESIS UDP-GLUCOSE LIPID CARRIER TRANSFERASE"/>
    <property type="match status" value="1"/>
</dbReference>
<feature type="transmembrane region" description="Helical" evidence="7">
    <location>
        <begin position="107"/>
        <end position="135"/>
    </location>
</feature>
<dbReference type="GO" id="GO:0016740">
    <property type="term" value="F:transferase activity"/>
    <property type="evidence" value="ECO:0007669"/>
    <property type="project" value="UniProtKB-KW"/>
</dbReference>
<dbReference type="Proteomes" id="UP001314681">
    <property type="component" value="Unassembled WGS sequence"/>
</dbReference>
<keyword evidence="5 7" id="KW-1133">Transmembrane helix</keyword>
<evidence type="ECO:0000256" key="4">
    <source>
        <dbReference type="ARBA" id="ARBA00022692"/>
    </source>
</evidence>
<dbReference type="Pfam" id="PF02397">
    <property type="entry name" value="Bac_transf"/>
    <property type="match status" value="1"/>
</dbReference>
<feature type="transmembrane region" description="Helical" evidence="7">
    <location>
        <begin position="12"/>
        <end position="30"/>
    </location>
</feature>
<dbReference type="NCBIfam" id="TIGR03025">
    <property type="entry name" value="EPS_sugtrans"/>
    <property type="match status" value="1"/>
</dbReference>
<name>A0ABS6K217_9FIRM</name>
<keyword evidence="3 9" id="KW-0808">Transferase</keyword>
<evidence type="ECO:0000256" key="5">
    <source>
        <dbReference type="ARBA" id="ARBA00022989"/>
    </source>
</evidence>
<dbReference type="RefSeq" id="WP_158351647.1">
    <property type="nucleotide sequence ID" value="NZ_JAHQCX010000001.1"/>
</dbReference>
<evidence type="ECO:0000256" key="3">
    <source>
        <dbReference type="ARBA" id="ARBA00022679"/>
    </source>
</evidence>
<dbReference type="InterPro" id="IPR017475">
    <property type="entry name" value="EPS_sugar_tfrase"/>
</dbReference>
<feature type="transmembrane region" description="Helical" evidence="7">
    <location>
        <begin position="79"/>
        <end position="101"/>
    </location>
</feature>
<dbReference type="PANTHER" id="PTHR30576:SF0">
    <property type="entry name" value="UNDECAPRENYL-PHOSPHATE N-ACETYLGALACTOSAMINYL 1-PHOSPHATE TRANSFERASE-RELATED"/>
    <property type="match status" value="1"/>
</dbReference>
<comment type="caution">
    <text evidence="9">The sequence shown here is derived from an EMBL/GenBank/DDBJ whole genome shotgun (WGS) entry which is preliminary data.</text>
</comment>
<organism evidence="9 10">
    <name type="scientific">Diplocloster modestus</name>
    <dbReference type="NCBI Taxonomy" id="2850322"/>
    <lineage>
        <taxon>Bacteria</taxon>
        <taxon>Bacillati</taxon>
        <taxon>Bacillota</taxon>
        <taxon>Clostridia</taxon>
        <taxon>Lachnospirales</taxon>
        <taxon>Lachnospiraceae</taxon>
        <taxon>Diplocloster</taxon>
    </lineage>
</organism>
<keyword evidence="10" id="KW-1185">Reference proteome</keyword>
<comment type="subcellular location">
    <subcellularLocation>
        <location evidence="1">Membrane</location>
        <topology evidence="1">Multi-pass membrane protein</topology>
    </subcellularLocation>
</comment>
<gene>
    <name evidence="9" type="ORF">KTH90_01075</name>
</gene>
<reference evidence="9 10" key="1">
    <citation type="submission" date="2021-06" db="EMBL/GenBank/DDBJ databases">
        <title>Description of novel taxa of the family Lachnospiraceae.</title>
        <authorList>
            <person name="Chaplin A.V."/>
            <person name="Sokolova S.R."/>
            <person name="Pikina A.P."/>
            <person name="Korzhanova M."/>
            <person name="Belova V."/>
            <person name="Korostin D."/>
            <person name="Efimov B.A."/>
        </authorList>
    </citation>
    <scope>NUCLEOTIDE SEQUENCE [LARGE SCALE GENOMIC DNA]</scope>
    <source>
        <strain evidence="9 10">ASD4241</strain>
    </source>
</reference>
<dbReference type="InterPro" id="IPR003362">
    <property type="entry name" value="Bact_transf"/>
</dbReference>
<protein>
    <submittedName>
        <fullName evidence="9">Sugar transferase</fullName>
    </submittedName>
</protein>
<dbReference type="EMBL" id="JAHQCX010000001">
    <property type="protein sequence ID" value="MBU9724597.1"/>
    <property type="molecule type" value="Genomic_DNA"/>
</dbReference>
<evidence type="ECO:0000256" key="6">
    <source>
        <dbReference type="ARBA" id="ARBA00023136"/>
    </source>
</evidence>